<proteinExistence type="predicted"/>
<keyword evidence="2" id="KW-0813">Transport</keyword>
<feature type="transmembrane region" description="Helical" evidence="6">
    <location>
        <begin position="29"/>
        <end position="54"/>
    </location>
</feature>
<feature type="transmembrane region" description="Helical" evidence="6">
    <location>
        <begin position="241"/>
        <end position="265"/>
    </location>
</feature>
<dbReference type="InterPro" id="IPR036259">
    <property type="entry name" value="MFS_trans_sf"/>
</dbReference>
<feature type="transmembrane region" description="Helical" evidence="6">
    <location>
        <begin position="504"/>
        <end position="524"/>
    </location>
</feature>
<feature type="transmembrane region" description="Helical" evidence="6">
    <location>
        <begin position="357"/>
        <end position="380"/>
    </location>
</feature>
<keyword evidence="9" id="KW-1185">Reference proteome</keyword>
<keyword evidence="3 6" id="KW-0812">Transmembrane</keyword>
<feature type="transmembrane region" description="Helical" evidence="6">
    <location>
        <begin position="123"/>
        <end position="142"/>
    </location>
</feature>
<keyword evidence="5 6" id="KW-0472">Membrane</keyword>
<dbReference type="EMBL" id="WEGK01000003">
    <property type="protein sequence ID" value="MQY18971.1"/>
    <property type="molecule type" value="Genomic_DNA"/>
</dbReference>
<dbReference type="PANTHER" id="PTHR42718">
    <property type="entry name" value="MAJOR FACILITATOR SUPERFAMILY MULTIDRUG TRANSPORTER MFSC"/>
    <property type="match status" value="1"/>
</dbReference>
<evidence type="ECO:0000313" key="9">
    <source>
        <dbReference type="Proteomes" id="UP000438448"/>
    </source>
</evidence>
<feature type="transmembrane region" description="Helical" evidence="6">
    <location>
        <begin position="418"/>
        <end position="436"/>
    </location>
</feature>
<feature type="transmembrane region" description="Helical" evidence="6">
    <location>
        <begin position="98"/>
        <end position="117"/>
    </location>
</feature>
<dbReference type="AlphaFoldDB" id="A0A7K0CZX9"/>
<gene>
    <name evidence="8" type="primary">mdtL_1</name>
    <name evidence="8" type="ORF">NRB20_20550</name>
</gene>
<dbReference type="Proteomes" id="UP000438448">
    <property type="component" value="Unassembled WGS sequence"/>
</dbReference>
<evidence type="ECO:0000256" key="6">
    <source>
        <dbReference type="SAM" id="Phobius"/>
    </source>
</evidence>
<comment type="subcellular location">
    <subcellularLocation>
        <location evidence="1">Cell membrane</location>
        <topology evidence="1">Multi-pass membrane protein</topology>
    </subcellularLocation>
</comment>
<feature type="transmembrane region" description="Helical" evidence="6">
    <location>
        <begin position="185"/>
        <end position="205"/>
    </location>
</feature>
<dbReference type="PROSITE" id="PS50850">
    <property type="entry name" value="MFS"/>
    <property type="match status" value="1"/>
</dbReference>
<evidence type="ECO:0000256" key="4">
    <source>
        <dbReference type="ARBA" id="ARBA00022989"/>
    </source>
</evidence>
<evidence type="ECO:0000256" key="1">
    <source>
        <dbReference type="ARBA" id="ARBA00004651"/>
    </source>
</evidence>
<comment type="caution">
    <text evidence="8">The sequence shown here is derived from an EMBL/GenBank/DDBJ whole genome shotgun (WGS) entry which is preliminary data.</text>
</comment>
<dbReference type="Pfam" id="PF07690">
    <property type="entry name" value="MFS_1"/>
    <property type="match status" value="1"/>
</dbReference>
<feature type="transmembrane region" description="Helical" evidence="6">
    <location>
        <begin position="217"/>
        <end position="235"/>
    </location>
</feature>
<dbReference type="Gene3D" id="1.20.1250.20">
    <property type="entry name" value="MFS general substrate transporter like domains"/>
    <property type="match status" value="2"/>
</dbReference>
<dbReference type="SUPFAM" id="SSF103473">
    <property type="entry name" value="MFS general substrate transporter"/>
    <property type="match status" value="1"/>
</dbReference>
<organism evidence="8 9">
    <name type="scientific">Nocardia macrotermitis</name>
    <dbReference type="NCBI Taxonomy" id="2585198"/>
    <lineage>
        <taxon>Bacteria</taxon>
        <taxon>Bacillati</taxon>
        <taxon>Actinomycetota</taxon>
        <taxon>Actinomycetes</taxon>
        <taxon>Mycobacteriales</taxon>
        <taxon>Nocardiaceae</taxon>
        <taxon>Nocardia</taxon>
    </lineage>
</organism>
<dbReference type="GO" id="GO:0022857">
    <property type="term" value="F:transmembrane transporter activity"/>
    <property type="evidence" value="ECO:0007669"/>
    <property type="project" value="InterPro"/>
</dbReference>
<feature type="transmembrane region" description="Helical" evidence="6">
    <location>
        <begin position="66"/>
        <end position="86"/>
    </location>
</feature>
<evidence type="ECO:0000259" key="7">
    <source>
        <dbReference type="PROSITE" id="PS50850"/>
    </source>
</evidence>
<feature type="transmembrane region" description="Helical" evidence="6">
    <location>
        <begin position="286"/>
        <end position="309"/>
    </location>
</feature>
<dbReference type="PANTHER" id="PTHR42718:SF9">
    <property type="entry name" value="MAJOR FACILITATOR SUPERFAMILY MULTIDRUG TRANSPORTER MFSC"/>
    <property type="match status" value="1"/>
</dbReference>
<feature type="transmembrane region" description="Helical" evidence="6">
    <location>
        <begin position="448"/>
        <end position="470"/>
    </location>
</feature>
<feature type="domain" description="Major facilitator superfamily (MFS) profile" evidence="7">
    <location>
        <begin position="32"/>
        <end position="525"/>
    </location>
</feature>
<dbReference type="InterPro" id="IPR020846">
    <property type="entry name" value="MFS_dom"/>
</dbReference>
<accession>A0A7K0CZX9</accession>
<dbReference type="GO" id="GO:0005886">
    <property type="term" value="C:plasma membrane"/>
    <property type="evidence" value="ECO:0007669"/>
    <property type="project" value="UniProtKB-SubCell"/>
</dbReference>
<evidence type="ECO:0000256" key="3">
    <source>
        <dbReference type="ARBA" id="ARBA00022692"/>
    </source>
</evidence>
<evidence type="ECO:0000256" key="2">
    <source>
        <dbReference type="ARBA" id="ARBA00022448"/>
    </source>
</evidence>
<protein>
    <submittedName>
        <fullName evidence="8">Multidrug resistance protein MdtL</fullName>
    </submittedName>
</protein>
<feature type="transmembrane region" description="Helical" evidence="6">
    <location>
        <begin position="154"/>
        <end position="173"/>
    </location>
</feature>
<keyword evidence="4 6" id="KW-1133">Transmembrane helix</keyword>
<reference evidence="8 9" key="1">
    <citation type="submission" date="2019-10" db="EMBL/GenBank/DDBJ databases">
        <title>Nocardia macrotermitis sp. nov. and Nocardia aurantia sp. nov., isolated from the gut of fungus growing-termite Macrotermes natalensis.</title>
        <authorList>
            <person name="Benndorf R."/>
            <person name="Schwitalla J."/>
            <person name="Martin K."/>
            <person name="De Beer W."/>
            <person name="Kaster A.-K."/>
            <person name="Vollmers J."/>
            <person name="Poulsen M."/>
            <person name="Beemelmanns C."/>
        </authorList>
    </citation>
    <scope>NUCLEOTIDE SEQUENCE [LARGE SCALE GENOMIC DNA]</scope>
    <source>
        <strain evidence="8 9">RB20</strain>
    </source>
</reference>
<evidence type="ECO:0000313" key="8">
    <source>
        <dbReference type="EMBL" id="MQY18971.1"/>
    </source>
</evidence>
<evidence type="ECO:0000256" key="5">
    <source>
        <dbReference type="ARBA" id="ARBA00023136"/>
    </source>
</evidence>
<feature type="transmembrane region" description="Helical" evidence="6">
    <location>
        <begin position="387"/>
        <end position="406"/>
    </location>
</feature>
<name>A0A7K0CZX9_9NOCA</name>
<sequence length="548" mass="57469">MAEQPDTQQLQPAATEDAGRIDPSRVGRLVAIIVALVLFSEAAPIQLGMVSLIVPKLSASFPQAGAGVTWAVTIVGIAGGATMALLGKLGDLIGKKRVALLCGLLLLVGTLLCVLTSSWPLFLIGRALGGAAMALTALEYGLVRDLLPRKWIPIAVGVIGTGFGFAAVFAPIVCGVLTDHFGWRSIFWFLFIYIAVTIPIVMVCVPESPLRVKQSPDVPGAVLFGSSISLILLYVSEGSSWGWASITNLAYLIGGVVLLAAFIGWELRAPEPMIELSLLRKRAVSIPMAAAFLITLSITAISIIVAYMFQTPKPEDLKAQIVGGAAAQAHMPASAVSKFITFRGDISYANGFSVLQMALHITVWTALFGMVFGVAGGWLCRRIGARAVLITSGLCLLLSSALWIKWHSTWQEQVTIGLLYGIAFGFYFAANPNLLIDAVPAERQGISAAMLAVFGAIGTSVGTAVFTAIASAHPFQVVAPAGSTAGSTMAKDIPSVFTDTAYSWSYVALGVVPAALTVLLAIALRTGRTPSRGGASEAILLTEKRGAE</sequence>
<dbReference type="InterPro" id="IPR011701">
    <property type="entry name" value="MFS"/>
</dbReference>